<dbReference type="EMBL" id="JBHMDO010000039">
    <property type="protein sequence ID" value="MFB9329165.1"/>
    <property type="molecule type" value="Genomic_DNA"/>
</dbReference>
<proteinExistence type="inferred from homology"/>
<feature type="binding site" evidence="2">
    <location>
        <begin position="82"/>
        <end position="85"/>
    </location>
    <ligand>
        <name>substrate</name>
    </ligand>
</feature>
<dbReference type="HAMAP" id="MF_00170">
    <property type="entry name" value="Rib_5P_isom_A"/>
    <property type="match status" value="1"/>
</dbReference>
<dbReference type="NCBIfam" id="TIGR00021">
    <property type="entry name" value="rpiA"/>
    <property type="match status" value="1"/>
</dbReference>
<comment type="similarity">
    <text evidence="2">Belongs to the ribose 5-phosphate isomerase family.</text>
</comment>
<keyword evidence="4" id="KW-1185">Reference proteome</keyword>
<dbReference type="InterPro" id="IPR037171">
    <property type="entry name" value="NagB/RpiA_transferase-like"/>
</dbReference>
<dbReference type="Gene3D" id="3.30.70.260">
    <property type="match status" value="1"/>
</dbReference>
<dbReference type="Gene3D" id="3.40.50.1360">
    <property type="match status" value="1"/>
</dbReference>
<evidence type="ECO:0000313" key="3">
    <source>
        <dbReference type="EMBL" id="MFB9329165.1"/>
    </source>
</evidence>
<sequence>MQVESKRLAAVEAVKEIKDGMVVGLGTGSTAYYAIVEIGRRVAEGLRIRAVATSVQSEELAVSLHIPIVPFAEVETIDVTIDGADEADGALHLIKGGGGALLREKIVAASSKRLIIVADASKTVVRLGRFPLPVEVVPFAHELTLRKLAALGCEPVIRQKDGTQFRTDNGNLIVDCHFGAIHDVEGLGLSLHGIPGVVEHGLFIGMADKLIVGHEDGSIRVLTSTR</sequence>
<dbReference type="GO" id="GO:0004751">
    <property type="term" value="F:ribose-5-phosphate isomerase activity"/>
    <property type="evidence" value="ECO:0007669"/>
    <property type="project" value="UniProtKB-EC"/>
</dbReference>
<protein>
    <recommendedName>
        <fullName evidence="2">Ribose-5-phosphate isomerase A</fullName>
        <ecNumber evidence="2">5.3.1.6</ecNumber>
    </recommendedName>
    <alternativeName>
        <fullName evidence="2">Phosphoriboisomerase A</fullName>
        <shortName evidence="2">PRI</shortName>
    </alternativeName>
</protein>
<dbReference type="Proteomes" id="UP001589747">
    <property type="component" value="Unassembled WGS sequence"/>
</dbReference>
<dbReference type="Pfam" id="PF06026">
    <property type="entry name" value="Rib_5-P_isom_A"/>
    <property type="match status" value="1"/>
</dbReference>
<reference evidence="3 4" key="1">
    <citation type="submission" date="2024-09" db="EMBL/GenBank/DDBJ databases">
        <authorList>
            <person name="Sun Q."/>
            <person name="Mori K."/>
        </authorList>
    </citation>
    <scope>NUCLEOTIDE SEQUENCE [LARGE SCALE GENOMIC DNA]</scope>
    <source>
        <strain evidence="3 4">TISTR 2452</strain>
    </source>
</reference>
<dbReference type="NCBIfam" id="NF001924">
    <property type="entry name" value="PRK00702.1"/>
    <property type="match status" value="1"/>
</dbReference>
<comment type="catalytic activity">
    <reaction evidence="2">
        <text>aldehydo-D-ribose 5-phosphate = D-ribulose 5-phosphate</text>
        <dbReference type="Rhea" id="RHEA:14657"/>
        <dbReference type="ChEBI" id="CHEBI:58121"/>
        <dbReference type="ChEBI" id="CHEBI:58273"/>
        <dbReference type="EC" id="5.3.1.6"/>
    </reaction>
</comment>
<dbReference type="InterPro" id="IPR020672">
    <property type="entry name" value="Ribose5P_isomerase_typA_subgr"/>
</dbReference>
<feature type="active site" description="Proton acceptor" evidence="2">
    <location>
        <position position="104"/>
    </location>
</feature>
<feature type="binding site" evidence="2">
    <location>
        <position position="122"/>
    </location>
    <ligand>
        <name>substrate</name>
    </ligand>
</feature>
<comment type="function">
    <text evidence="2">Catalyzes the reversible conversion of ribose-5-phosphate to ribulose 5-phosphate.</text>
</comment>
<comment type="caution">
    <text evidence="3">The sequence shown here is derived from an EMBL/GenBank/DDBJ whole genome shotgun (WGS) entry which is preliminary data.</text>
</comment>
<dbReference type="EC" id="5.3.1.6" evidence="2"/>
<dbReference type="PANTHER" id="PTHR11934:SF0">
    <property type="entry name" value="RIBOSE-5-PHOSPHATE ISOMERASE"/>
    <property type="match status" value="1"/>
</dbReference>
<evidence type="ECO:0000256" key="1">
    <source>
        <dbReference type="ARBA" id="ARBA00023235"/>
    </source>
</evidence>
<dbReference type="SUPFAM" id="SSF100950">
    <property type="entry name" value="NagB/RpiA/CoA transferase-like"/>
    <property type="match status" value="1"/>
</dbReference>
<dbReference type="RefSeq" id="WP_377499170.1">
    <property type="nucleotide sequence ID" value="NZ_JBHMDO010000039.1"/>
</dbReference>
<gene>
    <name evidence="2 3" type="primary">rpiA</name>
    <name evidence="3" type="ORF">ACFFSY_24785</name>
</gene>
<feature type="binding site" evidence="2">
    <location>
        <begin position="95"/>
        <end position="98"/>
    </location>
    <ligand>
        <name>substrate</name>
    </ligand>
</feature>
<name>A0ABV5KVB8_9BACL</name>
<evidence type="ECO:0000256" key="2">
    <source>
        <dbReference type="HAMAP-Rule" id="MF_00170"/>
    </source>
</evidence>
<dbReference type="InterPro" id="IPR004788">
    <property type="entry name" value="Ribose5P_isomerase_type_A"/>
</dbReference>
<accession>A0ABV5KVB8</accession>
<feature type="binding site" evidence="2">
    <location>
        <begin position="27"/>
        <end position="30"/>
    </location>
    <ligand>
        <name>substrate</name>
    </ligand>
</feature>
<dbReference type="SUPFAM" id="SSF75445">
    <property type="entry name" value="D-ribose-5-phosphate isomerase (RpiA), lid domain"/>
    <property type="match status" value="1"/>
</dbReference>
<keyword evidence="1 2" id="KW-0413">Isomerase</keyword>
<comment type="pathway">
    <text evidence="2">Carbohydrate degradation; pentose phosphate pathway; D-ribose 5-phosphate from D-ribulose 5-phosphate (non-oxidative stage): step 1/1.</text>
</comment>
<comment type="subunit">
    <text evidence="2">Homodimer.</text>
</comment>
<organism evidence="3 4">
    <name type="scientific">Paenibacillus aurantiacus</name>
    <dbReference type="NCBI Taxonomy" id="1936118"/>
    <lineage>
        <taxon>Bacteria</taxon>
        <taxon>Bacillati</taxon>
        <taxon>Bacillota</taxon>
        <taxon>Bacilli</taxon>
        <taxon>Bacillales</taxon>
        <taxon>Paenibacillaceae</taxon>
        <taxon>Paenibacillus</taxon>
    </lineage>
</organism>
<evidence type="ECO:0000313" key="4">
    <source>
        <dbReference type="Proteomes" id="UP001589747"/>
    </source>
</evidence>
<dbReference type="PANTHER" id="PTHR11934">
    <property type="entry name" value="RIBOSE-5-PHOSPHATE ISOMERASE"/>
    <property type="match status" value="1"/>
</dbReference>
<dbReference type="CDD" id="cd01398">
    <property type="entry name" value="RPI_A"/>
    <property type="match status" value="1"/>
</dbReference>